<dbReference type="Gene3D" id="1.10.10.60">
    <property type="entry name" value="Homeodomain-like"/>
    <property type="match status" value="1"/>
</dbReference>
<organism evidence="4 5">
    <name type="scientific">Flavobacterium jejuense</name>
    <dbReference type="NCBI Taxonomy" id="1544455"/>
    <lineage>
        <taxon>Bacteria</taxon>
        <taxon>Pseudomonadati</taxon>
        <taxon>Bacteroidota</taxon>
        <taxon>Flavobacteriia</taxon>
        <taxon>Flavobacteriales</taxon>
        <taxon>Flavobacteriaceae</taxon>
        <taxon>Flavobacterium</taxon>
    </lineage>
</organism>
<reference evidence="4 5" key="2">
    <citation type="submission" date="2019-05" db="EMBL/GenBank/DDBJ databases">
        <authorList>
            <person name="Lianzixin W."/>
        </authorList>
    </citation>
    <scope>NUCLEOTIDE SEQUENCE [LARGE SCALE GENOMIC DNA]</scope>
    <source>
        <strain evidence="4 5">EC11</strain>
    </source>
</reference>
<keyword evidence="2" id="KW-0472">Membrane</keyword>
<keyword evidence="2" id="KW-0812">Transmembrane</keyword>
<reference evidence="4 5" key="3">
    <citation type="submission" date="2020-02" db="EMBL/GenBank/DDBJ databases">
        <title>Flavobacterium profundi sp. nov., isolated from a deep-sea seamount.</title>
        <authorList>
            <person name="Zhang D.-C."/>
        </authorList>
    </citation>
    <scope>NUCLEOTIDE SEQUENCE [LARGE SCALE GENOMIC DNA]</scope>
    <source>
        <strain evidence="4 5">EC11</strain>
    </source>
</reference>
<dbReference type="InterPro" id="IPR011990">
    <property type="entry name" value="TPR-like_helical_dom_sf"/>
</dbReference>
<dbReference type="Gene3D" id="1.25.40.10">
    <property type="entry name" value="Tetratricopeptide repeat domain"/>
    <property type="match status" value="1"/>
</dbReference>
<accession>A0ABX0IQN5</accession>
<comment type="caution">
    <text evidence="4">The sequence shown here is derived from an EMBL/GenBank/DDBJ whole genome shotgun (WGS) entry which is preliminary data.</text>
</comment>
<name>A0ABX0IQN5_9FLAO</name>
<keyword evidence="1" id="KW-0175">Coiled coil</keyword>
<protein>
    <submittedName>
        <fullName evidence="4">AraC family transcriptional regulator</fullName>
    </submittedName>
</protein>
<reference evidence="5" key="1">
    <citation type="submission" date="2019-05" db="EMBL/GenBank/DDBJ databases">
        <title>Flavobacterium profundi sp. nov., isolated from a deep-sea seamount.</title>
        <authorList>
            <person name="Zhang D.-C."/>
        </authorList>
    </citation>
    <scope>NUCLEOTIDE SEQUENCE [LARGE SCALE GENOMIC DNA]</scope>
    <source>
        <strain evidence="5">EC11</strain>
    </source>
</reference>
<dbReference type="SMART" id="SM00342">
    <property type="entry name" value="HTH_ARAC"/>
    <property type="match status" value="1"/>
</dbReference>
<gene>
    <name evidence="4" type="ORF">FIA58_010060</name>
</gene>
<dbReference type="RefSeq" id="WP_140962358.1">
    <property type="nucleotide sequence ID" value="NZ_VEVQ02000006.1"/>
</dbReference>
<proteinExistence type="predicted"/>
<feature type="coiled-coil region" evidence="1">
    <location>
        <begin position="422"/>
        <end position="474"/>
    </location>
</feature>
<evidence type="ECO:0000313" key="5">
    <source>
        <dbReference type="Proteomes" id="UP000817854"/>
    </source>
</evidence>
<dbReference type="Proteomes" id="UP000817854">
    <property type="component" value="Unassembled WGS sequence"/>
</dbReference>
<evidence type="ECO:0000259" key="3">
    <source>
        <dbReference type="PROSITE" id="PS01124"/>
    </source>
</evidence>
<sequence length="574" mass="67558">MRIVIFYLFVFFTLLTYSQEEKHNLTKDDYLILQDKARSYQYTNIDSSFFYLNKIEKSSNYTHKAFANAMRGYLYQLTNDSIKSKKSTLISYQYLNKVSNSEEKTRLKAYLLNFEGLCYWERFQIKKALEKYNQGKKLAKKINDVPQIIKFNSNIALVIGEMGNLNSEIKTLKSSLDFIKNNEYLFPQNEYLPMISNTYLTICNSYVRKFKETNEDKKVLDSAIVFCKKAIHHAEEKSYLKLNTLLTLGDIYVLKNDLEKAKKIYLSANVIAKESNFLVTSILISNKIGKLFYTEEKLKEALLFFNKADSIYKINRPKNEYFNEYLEANYYLTKLYYKLGDRNKVILHSEIYLKNYLTKNKENKFLSDDETLKNEVENLKKETVFEKRIQIVSYIALVVLLLVLVFFVIKNRKESVQQNQEIKAIVSENKTTIQEIQKLEQLSVNKKEKTKTLLKIDTKKEETLLKKLKQLEKEQLFLSKDFTQRLAAKIIKTNTTYLSFIVNKHFQKTFGEYTNDLKIDYVVKEMKSNATYRKYTTQAIAESAGFKSAISFRKSFKNKIGKTPIEFIKDLNNL</sequence>
<evidence type="ECO:0000256" key="1">
    <source>
        <dbReference type="SAM" id="Coils"/>
    </source>
</evidence>
<evidence type="ECO:0000313" key="4">
    <source>
        <dbReference type="EMBL" id="NHN26018.1"/>
    </source>
</evidence>
<dbReference type="SUPFAM" id="SSF48452">
    <property type="entry name" value="TPR-like"/>
    <property type="match status" value="1"/>
</dbReference>
<dbReference type="InterPro" id="IPR018060">
    <property type="entry name" value="HTH_AraC"/>
</dbReference>
<evidence type="ECO:0000256" key="2">
    <source>
        <dbReference type="SAM" id="Phobius"/>
    </source>
</evidence>
<feature type="domain" description="HTH araC/xylS-type" evidence="3">
    <location>
        <begin position="466"/>
        <end position="570"/>
    </location>
</feature>
<dbReference type="Pfam" id="PF12833">
    <property type="entry name" value="HTH_18"/>
    <property type="match status" value="1"/>
</dbReference>
<keyword evidence="2" id="KW-1133">Transmembrane helix</keyword>
<feature type="transmembrane region" description="Helical" evidence="2">
    <location>
        <begin position="391"/>
        <end position="409"/>
    </location>
</feature>
<keyword evidence="5" id="KW-1185">Reference proteome</keyword>
<dbReference type="PROSITE" id="PS01124">
    <property type="entry name" value="HTH_ARAC_FAMILY_2"/>
    <property type="match status" value="1"/>
</dbReference>
<dbReference type="EMBL" id="VEVQ02000006">
    <property type="protein sequence ID" value="NHN26018.1"/>
    <property type="molecule type" value="Genomic_DNA"/>
</dbReference>